<dbReference type="CDD" id="cd18280">
    <property type="entry name" value="BTB_POZ_BPM_plant"/>
    <property type="match status" value="1"/>
</dbReference>
<dbReference type="FunFam" id="3.30.710.10:FF:000159">
    <property type="entry name" value="Speckle-type POZ protein B"/>
    <property type="match status" value="1"/>
</dbReference>
<evidence type="ECO:0000259" key="4">
    <source>
        <dbReference type="PROSITE" id="PS50144"/>
    </source>
</evidence>
<dbReference type="GO" id="GO:0016567">
    <property type="term" value="P:protein ubiquitination"/>
    <property type="evidence" value="ECO:0007669"/>
    <property type="project" value="InterPro"/>
</dbReference>
<dbReference type="InterPro" id="IPR011333">
    <property type="entry name" value="SKP1/BTB/POZ_sf"/>
</dbReference>
<dbReference type="InterPro" id="IPR008974">
    <property type="entry name" value="TRAF-like"/>
</dbReference>
<dbReference type="Pfam" id="PF00651">
    <property type="entry name" value="BTB"/>
    <property type="match status" value="1"/>
</dbReference>
<protein>
    <submittedName>
        <fullName evidence="5">BTB/POZ domain containing protein, expressed</fullName>
    </submittedName>
</protein>
<feature type="domain" description="MATH" evidence="4">
    <location>
        <begin position="23"/>
        <end position="84"/>
    </location>
</feature>
<dbReference type="PROSITE" id="PS50097">
    <property type="entry name" value="BTB"/>
    <property type="match status" value="1"/>
</dbReference>
<comment type="pathway">
    <text evidence="1">Protein modification; protein ubiquitination.</text>
</comment>
<dbReference type="SMART" id="SM00225">
    <property type="entry name" value="BTB"/>
    <property type="match status" value="1"/>
</dbReference>
<dbReference type="Gene3D" id="1.25.40.420">
    <property type="match status" value="1"/>
</dbReference>
<gene>
    <name evidence="5" type="ordered locus">LOC_Os10g29390</name>
</gene>
<evidence type="ECO:0000313" key="5">
    <source>
        <dbReference type="EMBL" id="AAP53884.2"/>
    </source>
</evidence>
<organism evidence="5">
    <name type="scientific">Oryza sativa subsp. japonica</name>
    <name type="common">Rice</name>
    <dbReference type="NCBI Taxonomy" id="39947"/>
    <lineage>
        <taxon>Eukaryota</taxon>
        <taxon>Viridiplantae</taxon>
        <taxon>Streptophyta</taxon>
        <taxon>Embryophyta</taxon>
        <taxon>Tracheophyta</taxon>
        <taxon>Spermatophyta</taxon>
        <taxon>Magnoliopsida</taxon>
        <taxon>Liliopsida</taxon>
        <taxon>Poales</taxon>
        <taxon>Poaceae</taxon>
        <taxon>BOP clade</taxon>
        <taxon>Oryzoideae</taxon>
        <taxon>Oryzeae</taxon>
        <taxon>Oryzinae</taxon>
        <taxon>Oryza</taxon>
        <taxon>Oryza sativa</taxon>
    </lineage>
</organism>
<evidence type="ECO:0000256" key="1">
    <source>
        <dbReference type="ARBA" id="ARBA00004906"/>
    </source>
</evidence>
<dbReference type="AlphaFoldDB" id="Q7XEA6"/>
<dbReference type="InterPro" id="IPR045005">
    <property type="entry name" value="BPM1-6"/>
</dbReference>
<accession>Q7XEA6</accession>
<dbReference type="EMBL" id="DP000086">
    <property type="protein sequence ID" value="AAP53884.2"/>
    <property type="molecule type" value="Genomic_DNA"/>
</dbReference>
<name>Q7XEA6_ORYSJ</name>
<sequence length="333" mass="36569">MASTAGGCKHSRSASAIVAGAASGYHLLKIDGYSRIKGLPTGEALKSCAFTVGGYRWRIHCYPNGSKSDYSDFISLFLHLDDGQVTKQRRLGETKFIKREALEKSEHLKKDSFTVRCDIIVTTGFRAEEETAEAQRPRKANFVSVPPSDLQRHLGDLLHNEKGADVVFEAGGETFAAHRCVLAARSPVFSAELFGSMKESDAAGVVRIDDMEAQVFKALLRFVYTDSLPETEEEEQDTMAQHLLVAADRYAMERLKLICEDMLCKYIDVGTVTTILTLAEQHHCEGLKKACFDFLSSAVNLKAVASGDGIEDLSKSCPSLMKELIAMLGNFVP</sequence>
<reference evidence="5" key="1">
    <citation type="journal article" date="2003" name="Science">
        <title>In-depth view of structure, activity, and evolution of rice chromosome 10.</title>
        <authorList>
            <consortium name="Rice Chromosome 10 Sequencing Consortium"/>
        </authorList>
    </citation>
    <scope>NUCLEOTIDE SEQUENCE [LARGE SCALE GENOMIC DNA]</scope>
</reference>
<dbReference type="PANTHER" id="PTHR26379">
    <property type="entry name" value="BTB/POZ AND MATH DOMAIN-CONTAINING PROTEIN 1"/>
    <property type="match status" value="1"/>
</dbReference>
<dbReference type="PANTHER" id="PTHR26379:SF429">
    <property type="entry name" value="OS10G0428900 PROTEIN"/>
    <property type="match status" value="1"/>
</dbReference>
<proteinExistence type="inferred from homology"/>
<feature type="domain" description="BTB" evidence="3">
    <location>
        <begin position="164"/>
        <end position="232"/>
    </location>
</feature>
<dbReference type="SUPFAM" id="SSF54695">
    <property type="entry name" value="POZ domain"/>
    <property type="match status" value="1"/>
</dbReference>
<evidence type="ECO:0000259" key="3">
    <source>
        <dbReference type="PROSITE" id="PS50097"/>
    </source>
</evidence>
<dbReference type="PROSITE" id="PS50144">
    <property type="entry name" value="MATH"/>
    <property type="match status" value="1"/>
</dbReference>
<reference evidence="5" key="3">
    <citation type="submission" date="2006-07" db="EMBL/GenBank/DDBJ databases">
        <authorList>
            <person name="Buell R."/>
        </authorList>
    </citation>
    <scope>NUCLEOTIDE SEQUENCE</scope>
</reference>
<comment type="similarity">
    <text evidence="2">Belongs to the Tdpoz family.</text>
</comment>
<evidence type="ECO:0000256" key="2">
    <source>
        <dbReference type="ARBA" id="ARBA00010846"/>
    </source>
</evidence>
<dbReference type="InterPro" id="IPR056423">
    <property type="entry name" value="BACK_BPM_SPOP"/>
</dbReference>
<dbReference type="Gene3D" id="3.30.710.10">
    <property type="entry name" value="Potassium Channel Kv1.1, Chain A"/>
    <property type="match status" value="1"/>
</dbReference>
<dbReference type="SUPFAM" id="SSF49599">
    <property type="entry name" value="TRAF domain-like"/>
    <property type="match status" value="1"/>
</dbReference>
<dbReference type="Gene3D" id="2.60.210.10">
    <property type="entry name" value="Apoptosis, Tumor Necrosis Factor Receptor Associated Protein 2, Chain A"/>
    <property type="match status" value="1"/>
</dbReference>
<dbReference type="InterPro" id="IPR000210">
    <property type="entry name" value="BTB/POZ_dom"/>
</dbReference>
<dbReference type="Pfam" id="PF22486">
    <property type="entry name" value="MATH_2"/>
    <property type="match status" value="1"/>
</dbReference>
<dbReference type="Pfam" id="PF24570">
    <property type="entry name" value="BACK_BPM_SPOP"/>
    <property type="match status" value="1"/>
</dbReference>
<dbReference type="CDD" id="cd00121">
    <property type="entry name" value="MATH"/>
    <property type="match status" value="1"/>
</dbReference>
<dbReference type="InterPro" id="IPR002083">
    <property type="entry name" value="MATH/TRAF_dom"/>
</dbReference>
<reference evidence="5" key="2">
    <citation type="submission" date="2003-05" db="EMBL/GenBank/DDBJ databases">
        <authorList>
            <person name="Buell C.R."/>
            <person name="Wing R.A."/>
            <person name="McCombie W.R."/>
            <person name="Messing J."/>
            <person name="Yuan Q."/>
            <person name="Ouyang S."/>
        </authorList>
    </citation>
    <scope>NUCLEOTIDE SEQUENCE</scope>
</reference>